<keyword evidence="1" id="KW-0472">Membrane</keyword>
<reference evidence="2 3" key="1">
    <citation type="journal article" date="2015" name="Genome Announc.">
        <title>Draft Genome Sequences of Marine Isolates of Thalassomonas viridans and Thalassomonas actiniarum.</title>
        <authorList>
            <person name="Olonade I."/>
            <person name="van Zyl L.J."/>
            <person name="Trindade M."/>
        </authorList>
    </citation>
    <scope>NUCLEOTIDE SEQUENCE [LARGE SCALE GENOMIC DNA]</scope>
    <source>
        <strain evidence="2 3">A5K-106</strain>
    </source>
</reference>
<sequence>MQLYQDVLLASVFFGPVLGLTLLFYWHAKANSKELTKCSIGLTGLVSILMSIALLLLIDIAKQLSPFSCYVFIVLIYSLVSALAGSLTGCLINRCLPFQSSKSCKKY</sequence>
<dbReference type="RefSeq" id="WP_152646581.1">
    <property type="nucleotide sequence ID" value="NZ_CP059735.1"/>
</dbReference>
<evidence type="ECO:0000313" key="2">
    <source>
        <dbReference type="EMBL" id="WDE00758.1"/>
    </source>
</evidence>
<accession>A0AAE9YWB9</accession>
<keyword evidence="3" id="KW-1185">Reference proteome</keyword>
<name>A0AAE9YWB9_9GAMM</name>
<protein>
    <submittedName>
        <fullName evidence="2">Uncharacterized protein</fullName>
    </submittedName>
</protein>
<feature type="transmembrane region" description="Helical" evidence="1">
    <location>
        <begin position="38"/>
        <end position="58"/>
    </location>
</feature>
<keyword evidence="1" id="KW-0812">Transmembrane</keyword>
<dbReference type="KEGG" id="tact:SG35_009055"/>
<dbReference type="Proteomes" id="UP000032568">
    <property type="component" value="Chromosome"/>
</dbReference>
<organism evidence="2 3">
    <name type="scientific">Thalassomonas actiniarum</name>
    <dbReference type="NCBI Taxonomy" id="485447"/>
    <lineage>
        <taxon>Bacteria</taxon>
        <taxon>Pseudomonadati</taxon>
        <taxon>Pseudomonadota</taxon>
        <taxon>Gammaproteobacteria</taxon>
        <taxon>Alteromonadales</taxon>
        <taxon>Colwelliaceae</taxon>
        <taxon>Thalassomonas</taxon>
    </lineage>
</organism>
<keyword evidence="1" id="KW-1133">Transmembrane helix</keyword>
<feature type="transmembrane region" description="Helical" evidence="1">
    <location>
        <begin position="70"/>
        <end position="92"/>
    </location>
</feature>
<reference evidence="2 3" key="2">
    <citation type="journal article" date="2022" name="Mar. Drugs">
        <title>Bioassay-Guided Fractionation Leads to the Detection of Cholic Acid Generated by the Rare Thalassomonas sp.</title>
        <authorList>
            <person name="Pheiffer F."/>
            <person name="Schneider Y.K."/>
            <person name="Hansen E.H."/>
            <person name="Andersen J.H."/>
            <person name="Isaksson J."/>
            <person name="Busche T."/>
            <person name="R C."/>
            <person name="Kalinowski J."/>
            <person name="Zyl L.V."/>
            <person name="Trindade M."/>
        </authorList>
    </citation>
    <scope>NUCLEOTIDE SEQUENCE [LARGE SCALE GENOMIC DNA]</scope>
    <source>
        <strain evidence="2 3">A5K-106</strain>
    </source>
</reference>
<dbReference type="EMBL" id="CP059735">
    <property type="protein sequence ID" value="WDE00758.1"/>
    <property type="molecule type" value="Genomic_DNA"/>
</dbReference>
<proteinExistence type="predicted"/>
<evidence type="ECO:0000256" key="1">
    <source>
        <dbReference type="SAM" id="Phobius"/>
    </source>
</evidence>
<evidence type="ECO:0000313" key="3">
    <source>
        <dbReference type="Proteomes" id="UP000032568"/>
    </source>
</evidence>
<dbReference type="AlphaFoldDB" id="A0AAE9YWB9"/>
<feature type="transmembrane region" description="Helical" evidence="1">
    <location>
        <begin position="6"/>
        <end position="26"/>
    </location>
</feature>
<gene>
    <name evidence="2" type="ORF">SG35_009055</name>
</gene>